<comment type="similarity">
    <text evidence="1 2">Belongs to the cytochrome P450 family.</text>
</comment>
<organism evidence="3 4">
    <name type="scientific">Sphingosinicella rhizophila</name>
    <dbReference type="NCBI Taxonomy" id="3050082"/>
    <lineage>
        <taxon>Bacteria</taxon>
        <taxon>Pseudomonadati</taxon>
        <taxon>Pseudomonadota</taxon>
        <taxon>Alphaproteobacteria</taxon>
        <taxon>Sphingomonadales</taxon>
        <taxon>Sphingosinicellaceae</taxon>
        <taxon>Sphingosinicella</taxon>
    </lineage>
</organism>
<dbReference type="RefSeq" id="WP_315727779.1">
    <property type="nucleotide sequence ID" value="NZ_JAVUPU010000009.1"/>
</dbReference>
<keyword evidence="2" id="KW-0560">Oxidoreductase</keyword>
<dbReference type="SUPFAM" id="SSF48264">
    <property type="entry name" value="Cytochrome P450"/>
    <property type="match status" value="1"/>
</dbReference>
<proteinExistence type="inferred from homology"/>
<dbReference type="Gene3D" id="1.10.630.10">
    <property type="entry name" value="Cytochrome P450"/>
    <property type="match status" value="1"/>
</dbReference>
<gene>
    <name evidence="3" type="ORF">RQX22_16335</name>
</gene>
<keyword evidence="2" id="KW-0503">Monooxygenase</keyword>
<dbReference type="PROSITE" id="PS00086">
    <property type="entry name" value="CYTOCHROME_P450"/>
    <property type="match status" value="1"/>
</dbReference>
<dbReference type="InterPro" id="IPR002397">
    <property type="entry name" value="Cyt_P450_B"/>
</dbReference>
<keyword evidence="4" id="KW-1185">Reference proteome</keyword>
<name>A0ABU3QBJ9_9SPHN</name>
<dbReference type="PANTHER" id="PTHR46696:SF1">
    <property type="entry name" value="CYTOCHROME P450 YJIB-RELATED"/>
    <property type="match status" value="1"/>
</dbReference>
<evidence type="ECO:0000313" key="3">
    <source>
        <dbReference type="EMBL" id="MDT9600529.1"/>
    </source>
</evidence>
<keyword evidence="2" id="KW-0408">Iron</keyword>
<evidence type="ECO:0000256" key="2">
    <source>
        <dbReference type="RuleBase" id="RU000461"/>
    </source>
</evidence>
<evidence type="ECO:0000313" key="4">
    <source>
        <dbReference type="Proteomes" id="UP001259572"/>
    </source>
</evidence>
<dbReference type="InterPro" id="IPR036396">
    <property type="entry name" value="Cyt_P450_sf"/>
</dbReference>
<comment type="caution">
    <text evidence="3">The sequence shown here is derived from an EMBL/GenBank/DDBJ whole genome shotgun (WGS) entry which is preliminary data.</text>
</comment>
<evidence type="ECO:0000256" key="1">
    <source>
        <dbReference type="ARBA" id="ARBA00010617"/>
    </source>
</evidence>
<accession>A0ABU3QBJ9</accession>
<dbReference type="Pfam" id="PF00067">
    <property type="entry name" value="p450"/>
    <property type="match status" value="1"/>
</dbReference>
<sequence length="400" mass="44518">MMPDQHADEVPSLHLDPFDLDVLRDPHEFQKMLRDAGPAAFLSKYNCYAVGRYEEVRTVLRDWQSFGSGAGVGLADIREPGAWREAGPIVEADPPSHDQVRAVLNKIISPAVIRGWKQMFEAEAAALADRLCDMRDIDGAKDVAEAYVLKVFPDSLGIEIHRDNLIAVGNHNFNSIGPQNELFKKSKAAIDAIADWYTAAQQRDAMIPGGFGERIFLAEEAGQLECGIASKLVHSFLRGGMDTTISGIGTTLMFLSQHPQLWLQLRTDRSRLKMAFEEAIRLESPAQSFYRTIMKPVQLGGFQLRAGRKIHVFIGAANRDPRKWTDPDSYDIYRATGGHLAFGQGIHVCIGQMIARLEAECILNALLDRVECLEERGTPTQRLLNSLRTLETLPLRITPA</sequence>
<dbReference type="PRINTS" id="PR00359">
    <property type="entry name" value="BP450"/>
</dbReference>
<protein>
    <submittedName>
        <fullName evidence="3">Cytochrome P450</fullName>
    </submittedName>
</protein>
<dbReference type="PANTHER" id="PTHR46696">
    <property type="entry name" value="P450, PUTATIVE (EUROFUNG)-RELATED"/>
    <property type="match status" value="1"/>
</dbReference>
<dbReference type="Proteomes" id="UP001259572">
    <property type="component" value="Unassembled WGS sequence"/>
</dbReference>
<keyword evidence="2" id="KW-0479">Metal-binding</keyword>
<dbReference type="InterPro" id="IPR017972">
    <property type="entry name" value="Cyt_P450_CS"/>
</dbReference>
<dbReference type="EMBL" id="JAVUPU010000009">
    <property type="protein sequence ID" value="MDT9600529.1"/>
    <property type="molecule type" value="Genomic_DNA"/>
</dbReference>
<reference evidence="3 4" key="1">
    <citation type="submission" date="2023-05" db="EMBL/GenBank/DDBJ databases">
        <authorList>
            <person name="Guo Y."/>
        </authorList>
    </citation>
    <scope>NUCLEOTIDE SEQUENCE [LARGE SCALE GENOMIC DNA]</scope>
    <source>
        <strain evidence="3 4">GR2756</strain>
    </source>
</reference>
<dbReference type="InterPro" id="IPR001128">
    <property type="entry name" value="Cyt_P450"/>
</dbReference>
<keyword evidence="2" id="KW-0349">Heme</keyword>